<dbReference type="EMBL" id="LGUF01000007">
    <property type="protein sequence ID" value="KON85660.1"/>
    <property type="molecule type" value="Genomic_DNA"/>
</dbReference>
<dbReference type="STRING" id="1459.AF332_01580"/>
<feature type="transmembrane region" description="Helical" evidence="1">
    <location>
        <begin position="28"/>
        <end position="52"/>
    </location>
</feature>
<proteinExistence type="predicted"/>
<sequence>MFRSVIKLERKYAKHTGPFDDSHMWMKIYMLLTFVLIFIIPTGIIFKIGMFFNFLEGLAFLTSIAAGMITIHVVMKFQDNEQMNKFSR</sequence>
<keyword evidence="1" id="KW-1133">Transmembrane helix</keyword>
<protein>
    <submittedName>
        <fullName evidence="2">Uncharacterized protein</fullName>
    </submittedName>
</protein>
<reference evidence="3" key="1">
    <citation type="submission" date="2015-07" db="EMBL/GenBank/DDBJ databases">
        <title>Fjat-10036 dsm4.</title>
        <authorList>
            <person name="Liu B."/>
            <person name="Wang J."/>
            <person name="Zhu Y."/>
            <person name="Liu G."/>
            <person name="Chen Q."/>
            <person name="Chen Z."/>
            <person name="Lan J."/>
            <person name="Che J."/>
            <person name="Ge C."/>
            <person name="Shi H."/>
            <person name="Pan Z."/>
            <person name="Liu X."/>
        </authorList>
    </citation>
    <scope>NUCLEOTIDE SEQUENCE [LARGE SCALE GENOMIC DNA]</scope>
    <source>
        <strain evidence="3">DSM 4</strain>
    </source>
</reference>
<dbReference type="AlphaFoldDB" id="A0A0M0G6Y3"/>
<dbReference type="Proteomes" id="UP000037109">
    <property type="component" value="Unassembled WGS sequence"/>
</dbReference>
<comment type="caution">
    <text evidence="2">The sequence shown here is derived from an EMBL/GenBank/DDBJ whole genome shotgun (WGS) entry which is preliminary data.</text>
</comment>
<keyword evidence="3" id="KW-1185">Reference proteome</keyword>
<organism evidence="2 3">
    <name type="scientific">Sporosarcina globispora</name>
    <name type="common">Bacillus globisporus</name>
    <dbReference type="NCBI Taxonomy" id="1459"/>
    <lineage>
        <taxon>Bacteria</taxon>
        <taxon>Bacillati</taxon>
        <taxon>Bacillota</taxon>
        <taxon>Bacilli</taxon>
        <taxon>Bacillales</taxon>
        <taxon>Caryophanaceae</taxon>
        <taxon>Sporosarcina</taxon>
    </lineage>
</organism>
<feature type="transmembrane region" description="Helical" evidence="1">
    <location>
        <begin position="58"/>
        <end position="75"/>
    </location>
</feature>
<keyword evidence="1" id="KW-0472">Membrane</keyword>
<evidence type="ECO:0000313" key="2">
    <source>
        <dbReference type="EMBL" id="KON85660.1"/>
    </source>
</evidence>
<name>A0A0M0G6Y3_SPOGL</name>
<dbReference type="PATRIC" id="fig|1459.3.peg.353"/>
<evidence type="ECO:0000256" key="1">
    <source>
        <dbReference type="SAM" id="Phobius"/>
    </source>
</evidence>
<evidence type="ECO:0000313" key="3">
    <source>
        <dbReference type="Proteomes" id="UP000037109"/>
    </source>
</evidence>
<accession>A0A0M0G6Y3</accession>
<gene>
    <name evidence="2" type="ORF">AF332_01580</name>
</gene>
<keyword evidence="1" id="KW-0812">Transmembrane</keyword>